<dbReference type="InterPro" id="IPR001128">
    <property type="entry name" value="Cyt_P450"/>
</dbReference>
<dbReference type="InterPro" id="IPR002403">
    <property type="entry name" value="Cyt_P450_E_grp-IV"/>
</dbReference>
<feature type="transmembrane region" description="Helical" evidence="6">
    <location>
        <begin position="12"/>
        <end position="30"/>
    </location>
</feature>
<keyword evidence="8" id="KW-1185">Reference proteome</keyword>
<evidence type="ECO:0000256" key="5">
    <source>
        <dbReference type="PIRSR" id="PIRSR602403-1"/>
    </source>
</evidence>
<evidence type="ECO:0000256" key="2">
    <source>
        <dbReference type="ARBA" id="ARBA00010617"/>
    </source>
</evidence>
<dbReference type="PANTHER" id="PTHR24305">
    <property type="entry name" value="CYTOCHROME P450"/>
    <property type="match status" value="1"/>
</dbReference>
<evidence type="ECO:0000256" key="3">
    <source>
        <dbReference type="ARBA" id="ARBA00022723"/>
    </source>
</evidence>
<keyword evidence="6" id="KW-1133">Transmembrane helix</keyword>
<dbReference type="InterPro" id="IPR050121">
    <property type="entry name" value="Cytochrome_P450_monoxygenase"/>
</dbReference>
<keyword evidence="4 5" id="KW-0408">Iron</keyword>
<accession>A0AA39RB68</accession>
<dbReference type="GO" id="GO:0004497">
    <property type="term" value="F:monooxygenase activity"/>
    <property type="evidence" value="ECO:0007669"/>
    <property type="project" value="InterPro"/>
</dbReference>
<evidence type="ECO:0000256" key="4">
    <source>
        <dbReference type="ARBA" id="ARBA00023004"/>
    </source>
</evidence>
<comment type="caution">
    <text evidence="7">The sequence shown here is derived from an EMBL/GenBank/DDBJ whole genome shotgun (WGS) entry which is preliminary data.</text>
</comment>
<sequence length="515" mass="57941">MSAGTPMAGKGITAHVTGLLALALIAYLAVDRVRSYYRLREFRGPWLAVTSKLWILKCLYYKNTHWELKRVCEEYGHVARIGPNDLVTDDPDLLIKMSAVRSPYSKSEFYSGTQFDLELNHVFSERDEKRHLELRRRLTPGYSGKENPYLEESVDNRILDLMQLIDKEHISVGSDMKPMDFARVAQYFTLDVISDVAFGEPIGFLVRNEDVNGYCHVVEKALPAFEWAAALPMVNQLVRLPGLNKLVMPSPEDKSGVGMIMGFAKDMVSRRFEPHKIDRKDMLGSFLQHGLSRREAETEATLQIMAGSDTTVTALRATVLFIITNPLIYTKLQRELATATANSPPTSPVVPDSTAKSLPYLLACIRESLRLWPPSFGLMQKVVPPEGDTIHGRFVPGGTRIGHCTWGVLRHKGTFGLDAHVYRPERWLEASEEKVAEMTRAADLLFGSGRYACLGKTVAFLELRKCLATLFARYDITLVDPTNPWKSVAANGMFLQSDMWLRIEKRVDAEALRGE</sequence>
<name>A0AA39RB68_9LECA</name>
<dbReference type="PANTHER" id="PTHR24305:SF168">
    <property type="entry name" value="P450, PUTATIVE (EUROFUNG)-RELATED"/>
    <property type="match status" value="1"/>
</dbReference>
<dbReference type="PRINTS" id="PR00465">
    <property type="entry name" value="EP450IV"/>
</dbReference>
<dbReference type="SUPFAM" id="SSF48264">
    <property type="entry name" value="Cytochrome P450"/>
    <property type="match status" value="1"/>
</dbReference>
<feature type="binding site" description="axial binding residue" evidence="5">
    <location>
        <position position="453"/>
    </location>
    <ligand>
        <name>heme</name>
        <dbReference type="ChEBI" id="CHEBI:30413"/>
    </ligand>
    <ligandPart>
        <name>Fe</name>
        <dbReference type="ChEBI" id="CHEBI:18248"/>
    </ligandPart>
</feature>
<gene>
    <name evidence="7" type="ORF">JMJ35_000123</name>
</gene>
<evidence type="ECO:0000313" key="7">
    <source>
        <dbReference type="EMBL" id="KAK0516968.1"/>
    </source>
</evidence>
<dbReference type="GO" id="GO:0016705">
    <property type="term" value="F:oxidoreductase activity, acting on paired donors, with incorporation or reduction of molecular oxygen"/>
    <property type="evidence" value="ECO:0007669"/>
    <property type="project" value="InterPro"/>
</dbReference>
<dbReference type="Proteomes" id="UP001166286">
    <property type="component" value="Unassembled WGS sequence"/>
</dbReference>
<dbReference type="EMBL" id="JAFEKC020000001">
    <property type="protein sequence ID" value="KAK0516968.1"/>
    <property type="molecule type" value="Genomic_DNA"/>
</dbReference>
<dbReference type="Pfam" id="PF00067">
    <property type="entry name" value="p450"/>
    <property type="match status" value="1"/>
</dbReference>
<keyword evidence="5" id="KW-0349">Heme</keyword>
<comment type="cofactor">
    <cofactor evidence="1 5">
        <name>heme</name>
        <dbReference type="ChEBI" id="CHEBI:30413"/>
    </cofactor>
</comment>
<dbReference type="GO" id="GO:0020037">
    <property type="term" value="F:heme binding"/>
    <property type="evidence" value="ECO:0007669"/>
    <property type="project" value="InterPro"/>
</dbReference>
<proteinExistence type="inferred from homology"/>
<keyword evidence="6" id="KW-0472">Membrane</keyword>
<keyword evidence="6" id="KW-0812">Transmembrane</keyword>
<evidence type="ECO:0008006" key="9">
    <source>
        <dbReference type="Google" id="ProtNLM"/>
    </source>
</evidence>
<protein>
    <recommendedName>
        <fullName evidence="9">Pisatin demethylase</fullName>
    </recommendedName>
</protein>
<organism evidence="7 8">
    <name type="scientific">Cladonia borealis</name>
    <dbReference type="NCBI Taxonomy" id="184061"/>
    <lineage>
        <taxon>Eukaryota</taxon>
        <taxon>Fungi</taxon>
        <taxon>Dikarya</taxon>
        <taxon>Ascomycota</taxon>
        <taxon>Pezizomycotina</taxon>
        <taxon>Lecanoromycetes</taxon>
        <taxon>OSLEUM clade</taxon>
        <taxon>Lecanoromycetidae</taxon>
        <taxon>Lecanorales</taxon>
        <taxon>Lecanorineae</taxon>
        <taxon>Cladoniaceae</taxon>
        <taxon>Cladonia</taxon>
    </lineage>
</organism>
<evidence type="ECO:0000256" key="1">
    <source>
        <dbReference type="ARBA" id="ARBA00001971"/>
    </source>
</evidence>
<dbReference type="InterPro" id="IPR036396">
    <property type="entry name" value="Cyt_P450_sf"/>
</dbReference>
<comment type="similarity">
    <text evidence="2">Belongs to the cytochrome P450 family.</text>
</comment>
<dbReference type="PRINTS" id="PR00385">
    <property type="entry name" value="P450"/>
</dbReference>
<reference evidence="7" key="1">
    <citation type="submission" date="2023-03" db="EMBL/GenBank/DDBJ databases">
        <title>Complete genome of Cladonia borealis.</title>
        <authorList>
            <person name="Park H."/>
        </authorList>
    </citation>
    <scope>NUCLEOTIDE SEQUENCE</scope>
    <source>
        <strain evidence="7">ANT050790</strain>
    </source>
</reference>
<evidence type="ECO:0000313" key="8">
    <source>
        <dbReference type="Proteomes" id="UP001166286"/>
    </source>
</evidence>
<evidence type="ECO:0000256" key="6">
    <source>
        <dbReference type="SAM" id="Phobius"/>
    </source>
</evidence>
<keyword evidence="3 5" id="KW-0479">Metal-binding</keyword>
<dbReference type="AlphaFoldDB" id="A0AA39RB68"/>
<dbReference type="GO" id="GO:0005506">
    <property type="term" value="F:iron ion binding"/>
    <property type="evidence" value="ECO:0007669"/>
    <property type="project" value="InterPro"/>
</dbReference>
<dbReference type="CDD" id="cd11060">
    <property type="entry name" value="CYP57A1-like"/>
    <property type="match status" value="1"/>
</dbReference>
<dbReference type="Gene3D" id="1.10.630.10">
    <property type="entry name" value="Cytochrome P450"/>
    <property type="match status" value="1"/>
</dbReference>